<dbReference type="GO" id="GO:0006364">
    <property type="term" value="P:rRNA processing"/>
    <property type="evidence" value="ECO:0007669"/>
    <property type="project" value="UniProtKB-UniRule"/>
</dbReference>
<keyword evidence="8 9" id="KW-0862">Zinc</keyword>
<keyword evidence="3 9" id="KW-0698">rRNA processing</keyword>
<keyword evidence="7 9" id="KW-0378">Hydrolase</keyword>
<name>A0A0B4S1H9_9FIRM</name>
<dbReference type="AlphaFoldDB" id="A0A0B4S1H9"/>
<dbReference type="Proteomes" id="UP001210690">
    <property type="component" value="Chromosome"/>
</dbReference>
<dbReference type="Gene3D" id="3.40.390.30">
    <property type="entry name" value="Metalloproteases ('zincins'), catalytic domain"/>
    <property type="match status" value="1"/>
</dbReference>
<comment type="subcellular location">
    <subcellularLocation>
        <location evidence="9">Cytoplasm</location>
    </subcellularLocation>
</comment>
<dbReference type="GO" id="GO:0005737">
    <property type="term" value="C:cytoplasm"/>
    <property type="evidence" value="ECO:0007669"/>
    <property type="project" value="UniProtKB-SubCell"/>
</dbReference>
<evidence type="ECO:0000313" key="10">
    <source>
        <dbReference type="EMBL" id="AIZ36501.1"/>
    </source>
</evidence>
<dbReference type="EMBL" id="JABZRE010000013">
    <property type="protein sequence ID" value="MBF1307037.1"/>
    <property type="molecule type" value="Genomic_DNA"/>
</dbReference>
<accession>A0A0B4S1H9</accession>
<dbReference type="RefSeq" id="WP_041953873.1">
    <property type="nucleotide sequence ID" value="NZ_BHYQ01000003.1"/>
</dbReference>
<dbReference type="EMBL" id="CP009761">
    <property type="protein sequence ID" value="AIZ36501.1"/>
    <property type="molecule type" value="Genomic_DNA"/>
</dbReference>
<keyword evidence="9" id="KW-0963">Cytoplasm</keyword>
<evidence type="ECO:0000256" key="1">
    <source>
        <dbReference type="ARBA" id="ARBA00010875"/>
    </source>
</evidence>
<feature type="binding site" evidence="9">
    <location>
        <position position="121"/>
    </location>
    <ligand>
        <name>Zn(2+)</name>
        <dbReference type="ChEBI" id="CHEBI:29105"/>
        <note>catalytic</note>
    </ligand>
</feature>
<feature type="binding site" evidence="9">
    <location>
        <position position="117"/>
    </location>
    <ligand>
        <name>Zn(2+)</name>
        <dbReference type="ChEBI" id="CHEBI:29105"/>
        <note>catalytic</note>
    </ligand>
</feature>
<dbReference type="SUPFAM" id="SSF55486">
    <property type="entry name" value="Metalloproteases ('zincins'), catalytic domain"/>
    <property type="match status" value="1"/>
</dbReference>
<dbReference type="EC" id="3.1.-.-" evidence="9"/>
<evidence type="ECO:0000256" key="4">
    <source>
        <dbReference type="ARBA" id="ARBA00022722"/>
    </source>
</evidence>
<protein>
    <recommendedName>
        <fullName evidence="9">Endoribonuclease YbeY</fullName>
        <ecNumber evidence="9">3.1.-.-</ecNumber>
    </recommendedName>
</protein>
<keyword evidence="5 9" id="KW-0479">Metal-binding</keyword>
<evidence type="ECO:0000313" key="11">
    <source>
        <dbReference type="EMBL" id="MBF1307037.1"/>
    </source>
</evidence>
<dbReference type="Proteomes" id="UP000031386">
    <property type="component" value="Chromosome"/>
</dbReference>
<dbReference type="Proteomes" id="UP000758611">
    <property type="component" value="Unassembled WGS sequence"/>
</dbReference>
<dbReference type="InterPro" id="IPR023091">
    <property type="entry name" value="MetalPrtase_cat_dom_sf_prd"/>
</dbReference>
<evidence type="ECO:0000256" key="2">
    <source>
        <dbReference type="ARBA" id="ARBA00022517"/>
    </source>
</evidence>
<organism evidence="10 13">
    <name type="scientific">Parvimonas micra</name>
    <dbReference type="NCBI Taxonomy" id="33033"/>
    <lineage>
        <taxon>Bacteria</taxon>
        <taxon>Bacillati</taxon>
        <taxon>Bacillota</taxon>
        <taxon>Tissierellia</taxon>
        <taxon>Tissierellales</taxon>
        <taxon>Peptoniphilaceae</taxon>
        <taxon>Parvimonas</taxon>
    </lineage>
</organism>
<evidence type="ECO:0000256" key="3">
    <source>
        <dbReference type="ARBA" id="ARBA00022552"/>
    </source>
</evidence>
<evidence type="ECO:0000256" key="7">
    <source>
        <dbReference type="ARBA" id="ARBA00022801"/>
    </source>
</evidence>
<evidence type="ECO:0000256" key="8">
    <source>
        <dbReference type="ARBA" id="ARBA00022833"/>
    </source>
</evidence>
<reference evidence="11" key="2">
    <citation type="submission" date="2020-04" db="EMBL/GenBank/DDBJ databases">
        <title>Deep metagenomics examines the oral microbiome during advanced dental caries in children, revealing novel taxa and co-occurrences with host molecules.</title>
        <authorList>
            <person name="Baker J.L."/>
            <person name="Morton J.T."/>
            <person name="Dinis M."/>
            <person name="Alvarez R."/>
            <person name="Tran N.C."/>
            <person name="Knight R."/>
            <person name="Edlund A."/>
        </authorList>
    </citation>
    <scope>NUCLEOTIDE SEQUENCE</scope>
    <source>
        <strain evidence="11">JCVI_23_bin.11</strain>
    </source>
</reference>
<keyword evidence="13" id="KW-1185">Reference proteome</keyword>
<dbReference type="GO" id="GO:0004521">
    <property type="term" value="F:RNA endonuclease activity"/>
    <property type="evidence" value="ECO:0007669"/>
    <property type="project" value="UniProtKB-UniRule"/>
</dbReference>
<keyword evidence="4 9" id="KW-0540">Nuclease</keyword>
<dbReference type="EMBL" id="CP101412">
    <property type="protein sequence ID" value="WBB30215.1"/>
    <property type="molecule type" value="Genomic_DNA"/>
</dbReference>
<evidence type="ECO:0000256" key="6">
    <source>
        <dbReference type="ARBA" id="ARBA00022759"/>
    </source>
</evidence>
<feature type="binding site" evidence="9">
    <location>
        <position position="127"/>
    </location>
    <ligand>
        <name>Zn(2+)</name>
        <dbReference type="ChEBI" id="CHEBI:29105"/>
        <note>catalytic</note>
    </ligand>
</feature>
<keyword evidence="6 9" id="KW-0255">Endonuclease</keyword>
<proteinExistence type="inferred from homology"/>
<evidence type="ECO:0000313" key="12">
    <source>
        <dbReference type="EMBL" id="WBB30215.1"/>
    </source>
</evidence>
<dbReference type="KEGG" id="pmic:NW74_03675"/>
<dbReference type="STRING" id="33033.NW74_03675"/>
<evidence type="ECO:0000256" key="9">
    <source>
        <dbReference type="HAMAP-Rule" id="MF_00009"/>
    </source>
</evidence>
<dbReference type="GO" id="GO:0008270">
    <property type="term" value="F:zinc ion binding"/>
    <property type="evidence" value="ECO:0007669"/>
    <property type="project" value="UniProtKB-UniRule"/>
</dbReference>
<dbReference type="InterPro" id="IPR002036">
    <property type="entry name" value="YbeY"/>
</dbReference>
<dbReference type="NCBIfam" id="TIGR00043">
    <property type="entry name" value="rRNA maturation RNase YbeY"/>
    <property type="match status" value="1"/>
</dbReference>
<evidence type="ECO:0000256" key="5">
    <source>
        <dbReference type="ARBA" id="ARBA00022723"/>
    </source>
</evidence>
<keyword evidence="2 9" id="KW-0690">Ribosome biogenesis</keyword>
<dbReference type="HAMAP" id="MF_00009">
    <property type="entry name" value="Endoribonucl_YbeY"/>
    <property type="match status" value="1"/>
</dbReference>
<dbReference type="GO" id="GO:0004222">
    <property type="term" value="F:metalloendopeptidase activity"/>
    <property type="evidence" value="ECO:0007669"/>
    <property type="project" value="InterPro"/>
</dbReference>
<sequence>MNVFFDDRQDIFVISDTLKKKIIKCIETALKVENKRMSNIEVSVSFVTNEEIKNINSRFRNIDKETDVLSFPMDFEFLEEGMPFILGDIIISTEKSIEQAQEFGHSIDREILYLVCHSVFHLLGYDHIEESDRIIMRNKEKETMKLMEVFKNEKEF</sequence>
<dbReference type="Pfam" id="PF02130">
    <property type="entry name" value="YbeY"/>
    <property type="match status" value="1"/>
</dbReference>
<comment type="cofactor">
    <cofactor evidence="9">
        <name>Zn(2+)</name>
        <dbReference type="ChEBI" id="CHEBI:29105"/>
    </cofactor>
    <text evidence="9">Binds 1 zinc ion.</text>
</comment>
<comment type="function">
    <text evidence="9">Single strand-specific metallo-endoribonuclease involved in late-stage 70S ribosome quality control and in maturation of the 3' terminus of the 16S rRNA.</text>
</comment>
<evidence type="ECO:0000313" key="13">
    <source>
        <dbReference type="Proteomes" id="UP000031386"/>
    </source>
</evidence>
<reference evidence="12" key="3">
    <citation type="submission" date="2022-07" db="EMBL/GenBank/DDBJ databases">
        <title>Parvimonas micra travels from the subgingival sulcus of the human oral cavity to the colorectal adenocarcinoma.</title>
        <authorList>
            <person name="Conde-Perez K."/>
            <person name="Buetas E."/>
            <person name="Aja-Macaya P."/>
            <person name="Martin-De Arribas E."/>
            <person name="Iglesias-Corras I."/>
            <person name="Trigo-Tasende N."/>
            <person name="Nasser-Ali M."/>
            <person name="Estevez L.S."/>
            <person name="Rumbo-Feal S."/>
            <person name="Otero-Alen B."/>
            <person name="Noguera J.F."/>
            <person name="Concha A."/>
            <person name="Pardinas-Lopez S."/>
            <person name="Carda-Dieguez M."/>
            <person name="Gomez-Randulfe I."/>
            <person name="Martinez-Lago N."/>
            <person name="Ladra S."/>
            <person name="Aparicio L.A."/>
            <person name="Bou G."/>
            <person name="Mira A."/>
            <person name="Vallejo J.A."/>
            <person name="Poza M."/>
        </authorList>
    </citation>
    <scope>NUCLEOTIDE SEQUENCE</scope>
    <source>
        <strain evidence="12">PM102KC-G-1</strain>
    </source>
</reference>
<comment type="similarity">
    <text evidence="1 9">Belongs to the endoribonuclease YbeY family.</text>
</comment>
<dbReference type="PANTHER" id="PTHR46986">
    <property type="entry name" value="ENDORIBONUCLEASE YBEY, CHLOROPLASTIC"/>
    <property type="match status" value="1"/>
</dbReference>
<dbReference type="PANTHER" id="PTHR46986:SF1">
    <property type="entry name" value="ENDORIBONUCLEASE YBEY, CHLOROPLASTIC"/>
    <property type="match status" value="1"/>
</dbReference>
<dbReference type="OrthoDB" id="9807740at2"/>
<gene>
    <name evidence="9 11" type="primary">ybeY</name>
    <name evidence="11" type="ORF">HXM94_04580</name>
    <name evidence="12" type="ORF">NM222_04360</name>
    <name evidence="10" type="ORF">NW74_03675</name>
</gene>
<reference evidence="10 13" key="1">
    <citation type="submission" date="2014-10" db="EMBL/GenBank/DDBJ databases">
        <title>Complete genome sequence of Parvimonas micra KCOM 1535 (= ChDC B708).</title>
        <authorList>
            <person name="Kook J.-K."/>
            <person name="Park S.-N."/>
            <person name="Lim Y.K."/>
            <person name="Roh H."/>
        </authorList>
    </citation>
    <scope>NUCLEOTIDE SEQUENCE [LARGE SCALE GENOMIC DNA]</scope>
    <source>
        <strain evidence="10">KCOM 1535</strain>
        <strain evidence="13">KCOM 1535 / ChDC B708</strain>
    </source>
</reference>